<reference evidence="1 2" key="1">
    <citation type="submission" date="2015-03" db="EMBL/GenBank/DDBJ databases">
        <authorList>
            <person name="Murphy D."/>
        </authorList>
    </citation>
    <scope>NUCLEOTIDE SEQUENCE [LARGE SCALE GENOMIC DNA]</scope>
    <source>
        <strain evidence="1 2">PAP088</strain>
    </source>
</reference>
<accession>A0A0U0ZWB2</accession>
<proteinExistence type="predicted"/>
<organism evidence="1 2">
    <name type="scientific">Mycobacteroides abscessus</name>
    <dbReference type="NCBI Taxonomy" id="36809"/>
    <lineage>
        <taxon>Bacteria</taxon>
        <taxon>Bacillati</taxon>
        <taxon>Actinomycetota</taxon>
        <taxon>Actinomycetes</taxon>
        <taxon>Mycobacteriales</taxon>
        <taxon>Mycobacteriaceae</taxon>
        <taxon>Mycobacteroides</taxon>
    </lineage>
</organism>
<dbReference type="Proteomes" id="UP000045782">
    <property type="component" value="Unassembled WGS sequence"/>
</dbReference>
<evidence type="ECO:0000313" key="1">
    <source>
        <dbReference type="EMBL" id="CPV74596.1"/>
    </source>
</evidence>
<dbReference type="AlphaFoldDB" id="A0A0U0ZWB2"/>
<dbReference type="EMBL" id="CSWP01000023">
    <property type="protein sequence ID" value="CPV74596.1"/>
    <property type="molecule type" value="Genomic_DNA"/>
</dbReference>
<gene>
    <name evidence="1" type="ORF">ERS075579_05457</name>
</gene>
<sequence length="45" mass="4023">MGCAGEGEVVDVGGSVVGPVGDVVDLAQVSGHMAAGVGAAAVAGV</sequence>
<protein>
    <submittedName>
        <fullName evidence="1">Uncharacterized protein</fullName>
    </submittedName>
</protein>
<evidence type="ECO:0000313" key="2">
    <source>
        <dbReference type="Proteomes" id="UP000045782"/>
    </source>
</evidence>
<name>A0A0U0ZWB2_9MYCO</name>